<comment type="subcellular location">
    <subcellularLocation>
        <location evidence="1 12">Mitochondrion inner membrane</location>
        <topology evidence="1 12">Single-pass membrane protein</topology>
    </subcellularLocation>
</comment>
<feature type="domain" description="FCP1 homology" evidence="13">
    <location>
        <begin position="144"/>
        <end position="288"/>
    </location>
</feature>
<dbReference type="FunFam" id="3.40.50.1000:FF:000019">
    <property type="entry name" value="Mitochondrial import inner membrane translocase subunit TIM50"/>
    <property type="match status" value="1"/>
</dbReference>
<protein>
    <recommendedName>
        <fullName evidence="12">Mitochondrial import inner membrane translocase subunit TIM50</fullName>
    </recommendedName>
</protein>
<dbReference type="InterPro" id="IPR004274">
    <property type="entry name" value="FCP1_dom"/>
</dbReference>
<keyword evidence="10 12" id="KW-0496">Mitochondrion</keyword>
<comment type="subunit">
    <text evidence="12">Component of the TIM23 complex.</text>
</comment>
<dbReference type="CDD" id="cd07521">
    <property type="entry name" value="HAD_FCP1-like"/>
    <property type="match status" value="1"/>
</dbReference>
<keyword evidence="5" id="KW-0999">Mitochondrion inner membrane</keyword>
<dbReference type="Gene3D" id="3.40.50.1000">
    <property type="entry name" value="HAD superfamily/HAD-like"/>
    <property type="match status" value="1"/>
</dbReference>
<feature type="transmembrane region" description="Helical" evidence="12">
    <location>
        <begin position="73"/>
        <end position="93"/>
    </location>
</feature>
<evidence type="ECO:0000256" key="5">
    <source>
        <dbReference type="ARBA" id="ARBA00022792"/>
    </source>
</evidence>
<keyword evidence="11 12" id="KW-0472">Membrane</keyword>
<evidence type="ECO:0000256" key="12">
    <source>
        <dbReference type="RuleBase" id="RU365079"/>
    </source>
</evidence>
<reference evidence="14 15" key="1">
    <citation type="journal article" date="2018" name="Sci. Rep.">
        <title>Comparative analysis of the Pocillopora damicornis genome highlights role of immune system in coral evolution.</title>
        <authorList>
            <person name="Cunning R."/>
            <person name="Bay R.A."/>
            <person name="Gillette P."/>
            <person name="Baker A.C."/>
            <person name="Traylor-Knowles N."/>
        </authorList>
    </citation>
    <scope>NUCLEOTIDE SEQUENCE [LARGE SCALE GENOMIC DNA]</scope>
    <source>
        <strain evidence="14">RSMAS</strain>
        <tissue evidence="14">Whole animal</tissue>
    </source>
</reference>
<dbReference type="GO" id="GO:0015031">
    <property type="term" value="P:protein transport"/>
    <property type="evidence" value="ECO:0007669"/>
    <property type="project" value="UniProtKB-KW"/>
</dbReference>
<keyword evidence="9 12" id="KW-0811">Translocation</keyword>
<dbReference type="Proteomes" id="UP000275408">
    <property type="component" value="Unassembled WGS sequence"/>
</dbReference>
<evidence type="ECO:0000313" key="15">
    <source>
        <dbReference type="Proteomes" id="UP000275408"/>
    </source>
</evidence>
<comment type="function">
    <text evidence="12">Essential component of the TIM23 complex, a complex that mediates the translocation of transit peptide-containing proteins across the mitochondrial inner membrane.</text>
</comment>
<evidence type="ECO:0000313" key="14">
    <source>
        <dbReference type="EMBL" id="RMX37338.1"/>
    </source>
</evidence>
<evidence type="ECO:0000256" key="1">
    <source>
        <dbReference type="ARBA" id="ARBA00004434"/>
    </source>
</evidence>
<evidence type="ECO:0000256" key="11">
    <source>
        <dbReference type="ARBA" id="ARBA00023136"/>
    </source>
</evidence>
<gene>
    <name evidence="14" type="ORF">pdam_00015447</name>
</gene>
<evidence type="ECO:0000256" key="10">
    <source>
        <dbReference type="ARBA" id="ARBA00023128"/>
    </source>
</evidence>
<evidence type="ECO:0000256" key="6">
    <source>
        <dbReference type="ARBA" id="ARBA00022927"/>
    </source>
</evidence>
<evidence type="ECO:0000256" key="3">
    <source>
        <dbReference type="ARBA" id="ARBA00022448"/>
    </source>
</evidence>
<dbReference type="PROSITE" id="PS50969">
    <property type="entry name" value="FCP1"/>
    <property type="match status" value="1"/>
</dbReference>
<dbReference type="InterPro" id="IPR050365">
    <property type="entry name" value="TIM50"/>
</dbReference>
<comment type="similarity">
    <text evidence="2 12">Belongs to the TIM50 family.</text>
</comment>
<dbReference type="SUPFAM" id="SSF56784">
    <property type="entry name" value="HAD-like"/>
    <property type="match status" value="1"/>
</dbReference>
<evidence type="ECO:0000256" key="4">
    <source>
        <dbReference type="ARBA" id="ARBA00022692"/>
    </source>
</evidence>
<dbReference type="AlphaFoldDB" id="A0A3M6T7S2"/>
<keyword evidence="7 12" id="KW-0809">Transit peptide</keyword>
<dbReference type="InterPro" id="IPR036412">
    <property type="entry name" value="HAD-like_sf"/>
</dbReference>
<organism evidence="14 15">
    <name type="scientific">Pocillopora damicornis</name>
    <name type="common">Cauliflower coral</name>
    <name type="synonym">Millepora damicornis</name>
    <dbReference type="NCBI Taxonomy" id="46731"/>
    <lineage>
        <taxon>Eukaryota</taxon>
        <taxon>Metazoa</taxon>
        <taxon>Cnidaria</taxon>
        <taxon>Anthozoa</taxon>
        <taxon>Hexacorallia</taxon>
        <taxon>Scleractinia</taxon>
        <taxon>Astrocoeniina</taxon>
        <taxon>Pocilloporidae</taxon>
        <taxon>Pocillopora</taxon>
    </lineage>
</organism>
<accession>A0A3M6T7S2</accession>
<proteinExistence type="inferred from homology"/>
<evidence type="ECO:0000256" key="9">
    <source>
        <dbReference type="ARBA" id="ARBA00023010"/>
    </source>
</evidence>
<comment type="caution">
    <text evidence="14">The sequence shown here is derived from an EMBL/GenBank/DDBJ whole genome shotgun (WGS) entry which is preliminary data.</text>
</comment>
<keyword evidence="15" id="KW-1185">Reference proteome</keyword>
<keyword evidence="4 12" id="KW-0812">Transmembrane</keyword>
<dbReference type="PANTHER" id="PTHR12210">
    <property type="entry name" value="DULLARD PROTEIN PHOSPHATASE"/>
    <property type="match status" value="1"/>
</dbReference>
<evidence type="ECO:0000259" key="13">
    <source>
        <dbReference type="PROSITE" id="PS50969"/>
    </source>
</evidence>
<evidence type="ECO:0000256" key="7">
    <source>
        <dbReference type="ARBA" id="ARBA00022946"/>
    </source>
</evidence>
<name>A0A3M6T7S2_POCDA</name>
<dbReference type="InterPro" id="IPR023214">
    <property type="entry name" value="HAD_sf"/>
</dbReference>
<dbReference type="SMART" id="SM00577">
    <property type="entry name" value="CPDc"/>
    <property type="match status" value="1"/>
</dbReference>
<keyword evidence="3 12" id="KW-0813">Transport</keyword>
<dbReference type="OrthoDB" id="287041at2759"/>
<dbReference type="STRING" id="46731.A0A3M6T7S2"/>
<dbReference type="Pfam" id="PF03031">
    <property type="entry name" value="NIF"/>
    <property type="match status" value="1"/>
</dbReference>
<evidence type="ECO:0000256" key="2">
    <source>
        <dbReference type="ARBA" id="ARBA00006344"/>
    </source>
</evidence>
<keyword evidence="6 12" id="KW-0653">Protein transport</keyword>
<sequence length="375" mass="42692">MAVLSSSALSSCCRWLSSRICHSTTLIIPSVQFSSLSCTTRLFRPVTRLPLRCPRAFYYVKPKEKKGPTLKGWLYFGAGGVGVISGAVIYLGLPDPENPEDGYKNELVPMQFIYRTRDKIWDFYEMFAAPSSKMLLPDPLQEPYFQPPYTLVLELKDVLVHPEYDRKSGWRFRKRPGVDAFLNQLGPPLFEVVIYTHEAGFSAAPVVDGLDPNGLIMYRLYRDATLYTDGTHVKDLSALNRDLSKVIMIDCDEKAPRDNLRNAIILNKWEGDPSDRRLFDLIPFLLTIATSNVEDIRTVLDFYRQEDDIIEAFKRNQARLREAEEARLPQQGTRSSWSGVFGRGFGLGGSSNKMKNDPEREILQGQEKFMGKLEL</sequence>
<evidence type="ECO:0000256" key="8">
    <source>
        <dbReference type="ARBA" id="ARBA00022989"/>
    </source>
</evidence>
<dbReference type="EMBL" id="RCHS01004153">
    <property type="protein sequence ID" value="RMX37338.1"/>
    <property type="molecule type" value="Genomic_DNA"/>
</dbReference>
<keyword evidence="8 12" id="KW-1133">Transmembrane helix</keyword>
<dbReference type="GO" id="GO:0005744">
    <property type="term" value="C:TIM23 mitochondrial import inner membrane translocase complex"/>
    <property type="evidence" value="ECO:0007669"/>
    <property type="project" value="UniProtKB-UniRule"/>
</dbReference>